<evidence type="ECO:0000313" key="3">
    <source>
        <dbReference type="EMBL" id="TQP15519.1"/>
    </source>
</evidence>
<comment type="caution">
    <text evidence="3">The sequence shown here is derived from an EMBL/GenBank/DDBJ whole genome shotgun (WGS) entry which is preliminary data.</text>
</comment>
<sequence length="405" mass="45106">MIFRKEAFESKINGFSNPVSIKGSLALHIMLGGVLVAIILLITFGLITDYSKKVSVKGFLEPKKGSVKIFSTKIGKLNIDVENGAQVSKGEQIAHIINDDTNKDGRSIIDLEIKSLRDASDLAKEQLILAESRLKTFKEQEKLSMYQHKIDIESSKKIVSKRQEQLRLAKENLARSQILADKKMLSRTVLEDVYGTVISTELALSEAQSKLTSLQTKTDTLKIEWKMQENALRKEINDFQRDVLSAENKLEQAIAQKETIIISPSSGVVTYASAQHDENVNVGQELFYITSNNDELVAVLLAPSTAIGFAKIGDSVNIRYDAYPYREHGIFIGDIISIDKTAQVPNTIRSPIAISEPVYKIVVKVEQIPVSKSGALLKLRSGMKIEASIILDKKPLIFWLFDPIF</sequence>
<feature type="transmembrane region" description="Helical" evidence="2">
    <location>
        <begin position="25"/>
        <end position="47"/>
    </location>
</feature>
<dbReference type="RefSeq" id="WP_095462431.1">
    <property type="nucleotide sequence ID" value="NZ_JACFTT010000003.1"/>
</dbReference>
<proteinExistence type="predicted"/>
<dbReference type="Gene3D" id="2.40.30.170">
    <property type="match status" value="1"/>
</dbReference>
<dbReference type="PANTHER" id="PTHR30386:SF28">
    <property type="entry name" value="EXPORTED PROTEIN"/>
    <property type="match status" value="1"/>
</dbReference>
<evidence type="ECO:0000313" key="4">
    <source>
        <dbReference type="Proteomes" id="UP000319979"/>
    </source>
</evidence>
<dbReference type="PANTHER" id="PTHR30386">
    <property type="entry name" value="MEMBRANE FUSION SUBUNIT OF EMRAB-TOLC MULTIDRUG EFFLUX PUMP"/>
    <property type="match status" value="1"/>
</dbReference>
<keyword evidence="2" id="KW-0472">Membrane</keyword>
<name>A0A544CA74_VIBCL</name>
<dbReference type="AlphaFoldDB" id="A0A544CA74"/>
<keyword evidence="2" id="KW-1133">Transmembrane helix</keyword>
<keyword evidence="1" id="KW-0175">Coiled coil</keyword>
<gene>
    <name evidence="3" type="ORF">FLM02_06775</name>
</gene>
<dbReference type="Proteomes" id="UP000319979">
    <property type="component" value="Unassembled WGS sequence"/>
</dbReference>
<dbReference type="InterPro" id="IPR050739">
    <property type="entry name" value="MFP"/>
</dbReference>
<dbReference type="EMBL" id="VIOS01000017">
    <property type="protein sequence ID" value="TQP15519.1"/>
    <property type="molecule type" value="Genomic_DNA"/>
</dbReference>
<keyword evidence="2" id="KW-0812">Transmembrane</keyword>
<feature type="coiled-coil region" evidence="1">
    <location>
        <begin position="204"/>
        <end position="256"/>
    </location>
</feature>
<accession>A0A544CA74</accession>
<reference evidence="3 4" key="1">
    <citation type="submission" date="2019-07" db="EMBL/GenBank/DDBJ databases">
        <title>Phenotypic and genotypic antimicrobial resistance traits of Vibrio cholerae non-O1/non-O139 isolated from a large Austrian lake frequently associated with cases of infection.</title>
        <authorList>
            <person name="Lepuschitz S."/>
            <person name="Baron S."/>
            <person name="Larvor E."/>
            <person name="Granier S."/>
            <person name="Pretzer C."/>
            <person name="Mach R.L."/>
            <person name="Farnleitner A.H."/>
            <person name="Ruppitsch W."/>
            <person name="Pleininger S."/>
            <person name="Indra A."/>
            <person name="Kirschner A.K.T."/>
        </authorList>
    </citation>
    <scope>NUCLEOTIDE SEQUENCE [LARGE SCALE GENOMIC DNA]</scope>
    <source>
        <strain evidence="3 4">A12JL36W90</strain>
    </source>
</reference>
<dbReference type="PRINTS" id="PR01490">
    <property type="entry name" value="RTXTOXIND"/>
</dbReference>
<organism evidence="3 4">
    <name type="scientific">Vibrio cholerae</name>
    <dbReference type="NCBI Taxonomy" id="666"/>
    <lineage>
        <taxon>Bacteria</taxon>
        <taxon>Pseudomonadati</taxon>
        <taxon>Pseudomonadota</taxon>
        <taxon>Gammaproteobacteria</taxon>
        <taxon>Vibrionales</taxon>
        <taxon>Vibrionaceae</taxon>
        <taxon>Vibrio</taxon>
    </lineage>
</organism>
<evidence type="ECO:0000256" key="1">
    <source>
        <dbReference type="SAM" id="Coils"/>
    </source>
</evidence>
<evidence type="ECO:0000256" key="2">
    <source>
        <dbReference type="SAM" id="Phobius"/>
    </source>
</evidence>
<protein>
    <submittedName>
        <fullName evidence="3">HlyD family efflux transporter periplasmic adaptor subunit</fullName>
    </submittedName>
</protein>